<organism evidence="1 2">
    <name type="scientific">Streptomyces bauhiniae</name>
    <dbReference type="NCBI Taxonomy" id="2340725"/>
    <lineage>
        <taxon>Bacteria</taxon>
        <taxon>Bacillati</taxon>
        <taxon>Actinomycetota</taxon>
        <taxon>Actinomycetes</taxon>
        <taxon>Kitasatosporales</taxon>
        <taxon>Streptomycetaceae</taxon>
        <taxon>Streptomyces</taxon>
    </lineage>
</organism>
<dbReference type="EMBL" id="JAAGMR010000145">
    <property type="protein sequence ID" value="NEB92415.1"/>
    <property type="molecule type" value="Genomic_DNA"/>
</dbReference>
<comment type="caution">
    <text evidence="1">The sequence shown here is derived from an EMBL/GenBank/DDBJ whole genome shotgun (WGS) entry which is preliminary data.</text>
</comment>
<evidence type="ECO:0000313" key="1">
    <source>
        <dbReference type="EMBL" id="NEB92415.1"/>
    </source>
</evidence>
<evidence type="ECO:0000313" key="2">
    <source>
        <dbReference type="Proteomes" id="UP000470520"/>
    </source>
</evidence>
<reference evidence="1 2" key="1">
    <citation type="submission" date="2020-01" db="EMBL/GenBank/DDBJ databases">
        <title>Insect and environment-associated Actinomycetes.</title>
        <authorList>
            <person name="Currrie C."/>
            <person name="Chevrette M."/>
            <person name="Carlson C."/>
            <person name="Stubbendieck R."/>
            <person name="Wendt-Pienkowski E."/>
        </authorList>
    </citation>
    <scope>NUCLEOTIDE SEQUENCE [LARGE SCALE GENOMIC DNA]</scope>
    <source>
        <strain evidence="1 2">SID7754</strain>
    </source>
</reference>
<proteinExistence type="predicted"/>
<accession>A0A7K3QRG0</accession>
<dbReference type="Proteomes" id="UP000470520">
    <property type="component" value="Unassembled WGS sequence"/>
</dbReference>
<protein>
    <submittedName>
        <fullName evidence="1">Uncharacterized protein</fullName>
    </submittedName>
</protein>
<gene>
    <name evidence="1" type="ORF">G3I21_11920</name>
</gene>
<sequence length="73" mass="8501">MFEIDGQVFREGDIVRFERAPFQSNRVRDYEIAAVVADDLIVTATADRWEFTFRFGRDEAARIGIRHADHRTA</sequence>
<name>A0A7K3QRG0_9ACTN</name>
<dbReference type="RefSeq" id="WP_164188214.1">
    <property type="nucleotide sequence ID" value="NZ_JAAGMR010000145.1"/>
</dbReference>
<dbReference type="AlphaFoldDB" id="A0A7K3QRG0"/>